<keyword evidence="1" id="KW-0175">Coiled coil</keyword>
<dbReference type="OrthoDB" id="5981048at2759"/>
<sequence length="803" mass="91115">MARETGDITLENLLSLALGTPEIGAVNFNYLFDVILQILKHLGISEKILNRESPIEKAAKLSSNKILSNPSPKDQSVDFAAVPSDAPYVVLDKVTSEEEKAGSTLSLSSTLVVSPNAGTENPNINEMPVNTIQRSPSQIQLTENEKNITDFNRLESKPTSNMTQILFINKRLEASESAIEEITNIVDNIRSDIEDLKNVPIARNSLLKISASNNKTSSAEETKDALFEFVRILNEKLVDLELKFSMLQAKDKLQSLHTLDSDSSKTVSRIKESSEFINRNDEEKIKEKNENSLTLDKINQSEEKHYVDVKSVKTSNTLISSSELSKKGDLSEENLSLVKAMIDQLETTLTTKLDKQLFVDLEARHKQISESYQMFMEKFKDFQQQLNLLEKNYSSINGDLGVLLLKQEESEAINKNLNNLVQKFEHNFEDIEENMKKNRAEPFKMQSKPNSIDEGFVTKIRGSIFDMQDQQSKLQHQIDTITNKLNDTNTKIYDDQMQIESLKENKIDKRGIEILLEKKADIQLLESKIDRNQFNAFAHEMERNFQSVVQKVDEAEITTNKTNLELRDSIDTKMNKEELSELRNYIDSRFSSFKPKIIQIKDAQDGAAGSRKQLIKNCNCISCDRPVAVQHVHPGATLPYYEPLPVTKSLHPVTPFELQTIRQQAQHTGVHGNVRIEISKERSRLQKELLQLCGVKDLEELSFQTNRACGGAHTLIEQHKRNPSKNQTYFKDEGDQFQKEDKVIDVLGRDGHIYKGNLQTPLPAIPRSPLTLETDTVELTDENNESVLSQLSNHWKVNLNATA</sequence>
<gene>
    <name evidence="3" type="primary">QRICH2</name>
</gene>
<protein>
    <submittedName>
        <fullName evidence="3">Glutamine-rich protein 2</fullName>
    </submittedName>
</protein>
<feature type="coiled-coil region" evidence="1">
    <location>
        <begin position="372"/>
        <end position="441"/>
    </location>
</feature>
<dbReference type="PANTHER" id="PTHR47080">
    <property type="entry name" value="CHROMOSOME 16 OPEN READING FRAME 96"/>
    <property type="match status" value="1"/>
</dbReference>
<dbReference type="InterPro" id="IPR032013">
    <property type="entry name" value="DUF4795"/>
</dbReference>
<dbReference type="PANTHER" id="PTHR47080:SF1">
    <property type="entry name" value="CHROMOSOME 16 OPEN READING FRAME 96"/>
    <property type="match status" value="1"/>
</dbReference>
<organism evidence="3">
    <name type="scientific">Hydra vulgaris</name>
    <name type="common">Hydra</name>
    <name type="synonym">Hydra attenuata</name>
    <dbReference type="NCBI Taxonomy" id="6087"/>
    <lineage>
        <taxon>Eukaryota</taxon>
        <taxon>Metazoa</taxon>
        <taxon>Cnidaria</taxon>
        <taxon>Hydrozoa</taxon>
        <taxon>Hydroidolina</taxon>
        <taxon>Anthoathecata</taxon>
        <taxon>Aplanulata</taxon>
        <taxon>Hydridae</taxon>
        <taxon>Hydra</taxon>
    </lineage>
</organism>
<reference evidence="3" key="1">
    <citation type="journal article" date="2013" name="Genome Biol. Evol.">
        <title>Punctuated emergences of genetic and phenotypic innovations in eumetazoan, bilaterian, euteleostome, and hominidae ancestors.</title>
        <authorList>
            <person name="Wenger Y."/>
            <person name="Galliot B."/>
        </authorList>
    </citation>
    <scope>NUCLEOTIDE SEQUENCE</scope>
    <source>
        <tissue evidence="3">Whole animals</tissue>
    </source>
</reference>
<accession>T2M571</accession>
<dbReference type="EMBL" id="HAAD01001221">
    <property type="protein sequence ID" value="CDG67453.1"/>
    <property type="molecule type" value="mRNA"/>
</dbReference>
<evidence type="ECO:0000259" key="2">
    <source>
        <dbReference type="Pfam" id="PF16043"/>
    </source>
</evidence>
<dbReference type="Pfam" id="PF16043">
    <property type="entry name" value="DUF4795"/>
    <property type="match status" value="1"/>
</dbReference>
<feature type="domain" description="DUF4795" evidence="2">
    <location>
        <begin position="451"/>
        <end position="652"/>
    </location>
</feature>
<proteinExistence type="evidence at transcript level"/>
<evidence type="ECO:0000313" key="3">
    <source>
        <dbReference type="EMBL" id="CDG67453.1"/>
    </source>
</evidence>
<dbReference type="AlphaFoldDB" id="T2M571"/>
<name>T2M571_HYDVU</name>
<feature type="coiled-coil region" evidence="1">
    <location>
        <begin position="172"/>
        <end position="199"/>
    </location>
</feature>
<evidence type="ECO:0000256" key="1">
    <source>
        <dbReference type="SAM" id="Coils"/>
    </source>
</evidence>